<dbReference type="InterPro" id="IPR011641">
    <property type="entry name" value="Tyr-kin_ephrin_A/B_rcpt-like"/>
</dbReference>
<organism evidence="4 5">
    <name type="scientific">Ridgeia piscesae</name>
    <name type="common">Tubeworm</name>
    <dbReference type="NCBI Taxonomy" id="27915"/>
    <lineage>
        <taxon>Eukaryota</taxon>
        <taxon>Metazoa</taxon>
        <taxon>Spiralia</taxon>
        <taxon>Lophotrochozoa</taxon>
        <taxon>Annelida</taxon>
        <taxon>Polychaeta</taxon>
        <taxon>Sedentaria</taxon>
        <taxon>Canalipalpata</taxon>
        <taxon>Sabellida</taxon>
        <taxon>Siboglinidae</taxon>
        <taxon>Ridgeia</taxon>
    </lineage>
</organism>
<dbReference type="Proteomes" id="UP001209878">
    <property type="component" value="Unassembled WGS sequence"/>
</dbReference>
<protein>
    <recommendedName>
        <fullName evidence="3">Tyrosine-protein kinase ephrin type A/B receptor-like domain-containing protein</fullName>
    </recommendedName>
</protein>
<keyword evidence="2" id="KW-0472">Membrane</keyword>
<reference evidence="4" key="1">
    <citation type="journal article" date="2023" name="Mol. Biol. Evol.">
        <title>Third-Generation Sequencing Reveals the Adaptive Role of the Epigenome in Three Deep-Sea Polychaetes.</title>
        <authorList>
            <person name="Perez M."/>
            <person name="Aroh O."/>
            <person name="Sun Y."/>
            <person name="Lan Y."/>
            <person name="Juniper S.K."/>
            <person name="Young C.R."/>
            <person name="Angers B."/>
            <person name="Qian P.Y."/>
        </authorList>
    </citation>
    <scope>NUCLEOTIDE SEQUENCE</scope>
    <source>
        <strain evidence="4">R07B-5</strain>
    </source>
</reference>
<evidence type="ECO:0000256" key="1">
    <source>
        <dbReference type="SAM" id="MobiDB-lite"/>
    </source>
</evidence>
<feature type="region of interest" description="Disordered" evidence="1">
    <location>
        <begin position="253"/>
        <end position="320"/>
    </location>
</feature>
<feature type="transmembrane region" description="Helical" evidence="2">
    <location>
        <begin position="222"/>
        <end position="247"/>
    </location>
</feature>
<gene>
    <name evidence="4" type="ORF">NP493_2213g00008</name>
</gene>
<dbReference type="InterPro" id="IPR009030">
    <property type="entry name" value="Growth_fac_rcpt_cys_sf"/>
</dbReference>
<feature type="non-terminal residue" evidence="4">
    <location>
        <position position="1"/>
    </location>
</feature>
<feature type="compositionally biased region" description="Basic and acidic residues" evidence="1">
    <location>
        <begin position="286"/>
        <end position="299"/>
    </location>
</feature>
<evidence type="ECO:0000259" key="3">
    <source>
        <dbReference type="Pfam" id="PF07699"/>
    </source>
</evidence>
<sequence length="320" mass="35797">HYHITLSFSVRKKPVVTSSVSFRLTVEADQVVFLKASLKDYILDNFLFHSTHIKVSILIKGQDRRLRTKRATRQMDVTVEFYIELDETDEAKQREEAIRARKQLDEIGDNLKKRLAEDIKKNKVKLVANGNNDGIAVANVQSSQAEVGCLPGEQKIENYCVVCPVGTFYASVTKQCMLCAKNQYQELEGQTHCRSCPARTHSEAGSYIQAQCIAVPPPTTTFPLIVVIGAAAGVVVLLIIIIVIVVVCKRRSSSPESEPRGQAHTNEAYYMQPIKGKEDGEYEDIPADHPPEPPKKESMYQDLGGLQKEEPNVYAKVQHK</sequence>
<dbReference type="SUPFAM" id="SSF57184">
    <property type="entry name" value="Growth factor receptor domain"/>
    <property type="match status" value="1"/>
</dbReference>
<dbReference type="Pfam" id="PF07699">
    <property type="entry name" value="Ephrin_rec_like"/>
    <property type="match status" value="1"/>
</dbReference>
<dbReference type="AlphaFoldDB" id="A0AAD9N402"/>
<comment type="caution">
    <text evidence="4">The sequence shown here is derived from an EMBL/GenBank/DDBJ whole genome shotgun (WGS) entry which is preliminary data.</text>
</comment>
<dbReference type="EMBL" id="JAODUO010002212">
    <property type="protein sequence ID" value="KAK2154196.1"/>
    <property type="molecule type" value="Genomic_DNA"/>
</dbReference>
<dbReference type="SMART" id="SM01411">
    <property type="entry name" value="Ephrin_rec_like"/>
    <property type="match status" value="1"/>
</dbReference>
<name>A0AAD9N402_RIDPI</name>
<keyword evidence="2" id="KW-1133">Transmembrane helix</keyword>
<keyword evidence="2" id="KW-0812">Transmembrane</keyword>
<proteinExistence type="predicted"/>
<accession>A0AAD9N402</accession>
<evidence type="ECO:0000313" key="4">
    <source>
        <dbReference type="EMBL" id="KAK2154196.1"/>
    </source>
</evidence>
<feature type="domain" description="Tyrosine-protein kinase ephrin type A/B receptor-like" evidence="3">
    <location>
        <begin position="166"/>
        <end position="211"/>
    </location>
</feature>
<evidence type="ECO:0000313" key="5">
    <source>
        <dbReference type="Proteomes" id="UP001209878"/>
    </source>
</evidence>
<dbReference type="Gene3D" id="2.10.50.10">
    <property type="entry name" value="Tumor Necrosis Factor Receptor, subunit A, domain 2"/>
    <property type="match status" value="1"/>
</dbReference>
<keyword evidence="5" id="KW-1185">Reference proteome</keyword>
<evidence type="ECO:0000256" key="2">
    <source>
        <dbReference type="SAM" id="Phobius"/>
    </source>
</evidence>